<feature type="domain" description="GGDEF" evidence="4">
    <location>
        <begin position="485"/>
        <end position="619"/>
    </location>
</feature>
<evidence type="ECO:0000313" key="6">
    <source>
        <dbReference type="Proteomes" id="UP000011721"/>
    </source>
</evidence>
<accession>M1PJU2</accession>
<dbReference type="AlphaFoldDB" id="M1PJU2"/>
<reference evidence="6" key="1">
    <citation type="journal article" date="2013" name="Stand. Genomic Sci.">
        <title>Complete genome sequence of Desulfocapsa sulfexigens, a marine deltaproteobacterium specialized in disproportionating inorganic sulfur compounds.</title>
        <authorList>
            <person name="Finster K.W."/>
            <person name="Kjeldsen K.U."/>
            <person name="Kube M."/>
            <person name="Reinhardt R."/>
            <person name="Mussmann M."/>
            <person name="Amann R."/>
            <person name="Schreiber L."/>
        </authorList>
    </citation>
    <scope>NUCLEOTIDE SEQUENCE [LARGE SCALE GENOMIC DNA]</scope>
    <source>
        <strain evidence="6">DSM 10523 / SB164P1</strain>
    </source>
</reference>
<dbReference type="EMBL" id="CP003985">
    <property type="protein sequence ID" value="AGF76781.1"/>
    <property type="molecule type" value="Genomic_DNA"/>
</dbReference>
<dbReference type="NCBIfam" id="TIGR00254">
    <property type="entry name" value="GGDEF"/>
    <property type="match status" value="1"/>
</dbReference>
<protein>
    <submittedName>
        <fullName evidence="5">PAS domain S-box/diguanylate cyclase (GGDEF) domain-containing protein</fullName>
    </submittedName>
</protein>
<dbReference type="PATRIC" id="fig|1167006.5.peg.220"/>
<dbReference type="InterPro" id="IPR000014">
    <property type="entry name" value="PAS"/>
</dbReference>
<keyword evidence="6" id="KW-1185">Reference proteome</keyword>
<evidence type="ECO:0000259" key="4">
    <source>
        <dbReference type="PROSITE" id="PS50887"/>
    </source>
</evidence>
<dbReference type="KEGG" id="dsf:UWK_00195"/>
<dbReference type="FunFam" id="3.30.70.270:FF:000001">
    <property type="entry name" value="Diguanylate cyclase domain protein"/>
    <property type="match status" value="1"/>
</dbReference>
<dbReference type="NCBIfam" id="TIGR00229">
    <property type="entry name" value="sensory_box"/>
    <property type="match status" value="1"/>
</dbReference>
<dbReference type="InterPro" id="IPR052163">
    <property type="entry name" value="DGC-Regulatory_Protein"/>
</dbReference>
<dbReference type="Gene3D" id="3.30.70.270">
    <property type="match status" value="1"/>
</dbReference>
<dbReference type="PROSITE" id="PS50112">
    <property type="entry name" value="PAS"/>
    <property type="match status" value="1"/>
</dbReference>
<evidence type="ECO:0000256" key="1">
    <source>
        <dbReference type="SAM" id="Phobius"/>
    </source>
</evidence>
<proteinExistence type="predicted"/>
<dbReference type="InterPro" id="IPR000160">
    <property type="entry name" value="GGDEF_dom"/>
</dbReference>
<evidence type="ECO:0000259" key="3">
    <source>
        <dbReference type="PROSITE" id="PS50113"/>
    </source>
</evidence>
<keyword evidence="1" id="KW-1133">Transmembrane helix</keyword>
<feature type="domain" description="PAC" evidence="3">
    <location>
        <begin position="401"/>
        <end position="453"/>
    </location>
</feature>
<dbReference type="PANTHER" id="PTHR46663">
    <property type="entry name" value="DIGUANYLATE CYCLASE DGCT-RELATED"/>
    <property type="match status" value="1"/>
</dbReference>
<dbReference type="PROSITE" id="PS50113">
    <property type="entry name" value="PAC"/>
    <property type="match status" value="1"/>
</dbReference>
<feature type="domain" description="PAS" evidence="2">
    <location>
        <begin position="327"/>
        <end position="397"/>
    </location>
</feature>
<dbReference type="RefSeq" id="WP_015402480.1">
    <property type="nucleotide sequence ID" value="NC_020304.1"/>
</dbReference>
<dbReference type="eggNOG" id="COG2202">
    <property type="taxonomic scope" value="Bacteria"/>
</dbReference>
<dbReference type="OrthoDB" id="9759607at2"/>
<dbReference type="InterPro" id="IPR043128">
    <property type="entry name" value="Rev_trsase/Diguanyl_cyclase"/>
</dbReference>
<dbReference type="PANTHER" id="PTHR46663:SF4">
    <property type="entry name" value="DIGUANYLATE CYCLASE DGCT-RELATED"/>
    <property type="match status" value="1"/>
</dbReference>
<name>M1PJU2_DESSD</name>
<keyword evidence="1" id="KW-0812">Transmembrane</keyword>
<dbReference type="Pfam" id="PF00990">
    <property type="entry name" value="GGDEF"/>
    <property type="match status" value="1"/>
</dbReference>
<dbReference type="Gene3D" id="3.30.450.20">
    <property type="entry name" value="PAS domain"/>
    <property type="match status" value="1"/>
</dbReference>
<gene>
    <name evidence="5" type="ordered locus">UWK_00195</name>
</gene>
<dbReference type="Pfam" id="PF08448">
    <property type="entry name" value="PAS_4"/>
    <property type="match status" value="1"/>
</dbReference>
<dbReference type="PROSITE" id="PS50887">
    <property type="entry name" value="GGDEF"/>
    <property type="match status" value="1"/>
</dbReference>
<dbReference type="SMART" id="SM00091">
    <property type="entry name" value="PAS"/>
    <property type="match status" value="1"/>
</dbReference>
<dbReference type="InterPro" id="IPR000700">
    <property type="entry name" value="PAS-assoc_C"/>
</dbReference>
<evidence type="ECO:0000259" key="2">
    <source>
        <dbReference type="PROSITE" id="PS50112"/>
    </source>
</evidence>
<evidence type="ECO:0000313" key="5">
    <source>
        <dbReference type="EMBL" id="AGF76781.1"/>
    </source>
</evidence>
<dbReference type="SUPFAM" id="SSF55785">
    <property type="entry name" value="PYP-like sensor domain (PAS domain)"/>
    <property type="match status" value="1"/>
</dbReference>
<dbReference type="InterPro" id="IPR013656">
    <property type="entry name" value="PAS_4"/>
</dbReference>
<dbReference type="SUPFAM" id="SSF55073">
    <property type="entry name" value="Nucleotide cyclase"/>
    <property type="match status" value="1"/>
</dbReference>
<dbReference type="CDD" id="cd01949">
    <property type="entry name" value="GGDEF"/>
    <property type="match status" value="1"/>
</dbReference>
<keyword evidence="1" id="KW-0472">Membrane</keyword>
<organism evidence="5 6">
    <name type="scientific">Desulfocapsa sulfexigens (strain DSM 10523 / SB164P1)</name>
    <dbReference type="NCBI Taxonomy" id="1167006"/>
    <lineage>
        <taxon>Bacteria</taxon>
        <taxon>Pseudomonadati</taxon>
        <taxon>Thermodesulfobacteriota</taxon>
        <taxon>Desulfobulbia</taxon>
        <taxon>Desulfobulbales</taxon>
        <taxon>Desulfocapsaceae</taxon>
        <taxon>Desulfocapsa</taxon>
    </lineage>
</organism>
<dbReference type="HOGENOM" id="CLU_441278_0_0_7"/>
<dbReference type="eggNOG" id="COG2199">
    <property type="taxonomic scope" value="Bacteria"/>
</dbReference>
<dbReference type="STRING" id="1167006.UWK_00195"/>
<sequence length="619" mass="70157">MIKRFLTFAAAPFLITYLLLLVGSSFMSQQNLRQASESSLRFNLEKKAAILSYFHSERENDINTLARDHSLDNFFSNRALGMSMEYGLRASLISMRESFQKIVQEKKLNNLPIYLRLLFTENQGNNLIDVGLSSGKSVPWSNSGIPETDRIASFVVMNGKRIHVILTLPYFHKGKRMGTIIAEINREEVIQYLTHSQESENIKYATIIADTKYVINNAPSGSPQPTPPISANATSPVIQMPIGETPFILTAQHAHRDALTTFLTSRWYPVSLILLTLLALYFIMIRSQAKAHTMLLRRQVEEADRQHTLMLQKNALLKQEVQKRLDSETRLQTLVETIPDLVWLKNPEGVYLSCNPKFERLYGATEEEIIGKTDYDFVERERADSLRILDQEAMDADAPLINEETVTYADDGHEESVEIIRTPLRDSEGTLVGVLGIARNITARKQAEEEARYLSTHDPLTGLFNRRMLEKRVIEEIDRAERYNHTLSIFMVDLDHFKTVNDTYGHLSGDIVLRHLAKILAVSIRKTDYVARYGGEEFIVVLPETPLTEAHELAERLCKEIRRYPIPLKDGQTIKVTASIGVACFPEHHKSWEGIIGAADSAMYAAKQAGRNQVKIAAP</sequence>
<dbReference type="GO" id="GO:0003824">
    <property type="term" value="F:catalytic activity"/>
    <property type="evidence" value="ECO:0007669"/>
    <property type="project" value="UniProtKB-ARBA"/>
</dbReference>
<dbReference type="InterPro" id="IPR029787">
    <property type="entry name" value="Nucleotide_cyclase"/>
</dbReference>
<feature type="transmembrane region" description="Helical" evidence="1">
    <location>
        <begin position="267"/>
        <end position="285"/>
    </location>
</feature>
<dbReference type="SMART" id="SM00267">
    <property type="entry name" value="GGDEF"/>
    <property type="match status" value="1"/>
</dbReference>
<dbReference type="CDD" id="cd00130">
    <property type="entry name" value="PAS"/>
    <property type="match status" value="1"/>
</dbReference>
<dbReference type="InterPro" id="IPR035965">
    <property type="entry name" value="PAS-like_dom_sf"/>
</dbReference>
<dbReference type="Proteomes" id="UP000011721">
    <property type="component" value="Chromosome"/>
</dbReference>